<dbReference type="UniPathway" id="UPA00232"/>
<feature type="non-terminal residue" evidence="10">
    <location>
        <position position="1"/>
    </location>
</feature>
<feature type="domain" description="COQ9 C-terminal" evidence="9">
    <location>
        <begin position="223"/>
        <end position="290"/>
    </location>
</feature>
<sequence>MSGYTVKKGVLKVFRKSSNVLANMNRASLILANSTRYALRVSSLKTTTFKACGVALRCYSTENVGAPTPEPYVYIPPANTFIELEWPITYSYLYTYRTQKAAPTPNLGAMTQKKLLEATLPFVPTNGWTIESISLGAQTLGYPSVAHGLFPNGPADLIDYFLEDCRLNLEKEMQRKKIAGELENLTANEVVKLAVMTRLEMTRPYIKRWPEALAIMAHPTNTPMSFNQLGRLVDDIWFYAGDKSPDMNWYTKRASLAAVYTSTELYMTQDVSPKAIDTIGFLQRRLEQAEFVGSGVKQLGTMLNFGARSFIGMIAS</sequence>
<keyword evidence="6 8" id="KW-0446">Lipid-binding</keyword>
<dbReference type="OrthoDB" id="619536at2759"/>
<evidence type="ECO:0000256" key="8">
    <source>
        <dbReference type="RuleBase" id="RU366063"/>
    </source>
</evidence>
<keyword evidence="5" id="KW-0809">Transit peptide</keyword>
<organism evidence="10 11">
    <name type="scientific">Mortierella isabellina</name>
    <name type="common">Filamentous fungus</name>
    <name type="synonym">Umbelopsis isabellina</name>
    <dbReference type="NCBI Taxonomy" id="91625"/>
    <lineage>
        <taxon>Eukaryota</taxon>
        <taxon>Fungi</taxon>
        <taxon>Fungi incertae sedis</taxon>
        <taxon>Mucoromycota</taxon>
        <taxon>Mucoromycotina</taxon>
        <taxon>Umbelopsidomycetes</taxon>
        <taxon>Umbelopsidales</taxon>
        <taxon>Umbelopsidaceae</taxon>
        <taxon>Umbelopsis</taxon>
    </lineage>
</organism>
<evidence type="ECO:0000256" key="1">
    <source>
        <dbReference type="ARBA" id="ARBA00004173"/>
    </source>
</evidence>
<comment type="caution">
    <text evidence="10">The sequence shown here is derived from an EMBL/GenBank/DDBJ whole genome shotgun (WGS) entry which is preliminary data.</text>
</comment>
<comment type="function">
    <text evidence="8">Membrane-associated protein that warps the membrane surface to access and bind aromatic isoprenes with high specificity, including ubiquinone (CoQ) isoprene intermediates and presents them directly to Coq7, therefore facilitating the Coq7-mediated hydroxylase step. Participates in the biosynthesis of coenzyme Q, also named ubiquinone, an essential lipid-soluble electron transporter for aerobic cellular respiration.</text>
</comment>
<keyword evidence="4 8" id="KW-0831">Ubiquinone biosynthesis</keyword>
<dbReference type="AlphaFoldDB" id="A0A8H7PL16"/>
<dbReference type="PANTHER" id="PTHR21427:SF19">
    <property type="entry name" value="UBIQUINONE BIOSYNTHESIS PROTEIN COQ9, MITOCHONDRIAL"/>
    <property type="match status" value="1"/>
</dbReference>
<comment type="subcellular location">
    <subcellularLocation>
        <location evidence="1 8">Mitochondrion</location>
    </subcellularLocation>
</comment>
<dbReference type="Gene3D" id="1.10.357.10">
    <property type="entry name" value="Tetracycline Repressor, domain 2"/>
    <property type="match status" value="1"/>
</dbReference>
<dbReference type="Pfam" id="PF08511">
    <property type="entry name" value="COQ9"/>
    <property type="match status" value="1"/>
</dbReference>
<evidence type="ECO:0000256" key="4">
    <source>
        <dbReference type="ARBA" id="ARBA00022688"/>
    </source>
</evidence>
<accession>A0A8H7PL16</accession>
<evidence type="ECO:0000256" key="2">
    <source>
        <dbReference type="ARBA" id="ARBA00004749"/>
    </source>
</evidence>
<dbReference type="GO" id="GO:0006744">
    <property type="term" value="P:ubiquinone biosynthetic process"/>
    <property type="evidence" value="ECO:0007669"/>
    <property type="project" value="UniProtKB-UniRule"/>
</dbReference>
<dbReference type="FunFam" id="1.10.357.10:FF:000004">
    <property type="entry name" value="Ubiquinone biosynthesis protein COQ9, mitochondrial"/>
    <property type="match status" value="1"/>
</dbReference>
<evidence type="ECO:0000313" key="11">
    <source>
        <dbReference type="Proteomes" id="UP000654370"/>
    </source>
</evidence>
<dbReference type="GO" id="GO:0005743">
    <property type="term" value="C:mitochondrial inner membrane"/>
    <property type="evidence" value="ECO:0007669"/>
    <property type="project" value="TreeGrafter"/>
</dbReference>
<evidence type="ECO:0000256" key="5">
    <source>
        <dbReference type="ARBA" id="ARBA00022946"/>
    </source>
</evidence>
<keyword evidence="7 8" id="KW-0496">Mitochondrion</keyword>
<evidence type="ECO:0000256" key="6">
    <source>
        <dbReference type="ARBA" id="ARBA00023121"/>
    </source>
</evidence>
<reference evidence="10" key="1">
    <citation type="submission" date="2020-12" db="EMBL/GenBank/DDBJ databases">
        <title>Metabolic potential, ecology and presence of endohyphal bacteria is reflected in genomic diversity of Mucoromycotina.</title>
        <authorList>
            <person name="Muszewska A."/>
            <person name="Okrasinska A."/>
            <person name="Steczkiewicz K."/>
            <person name="Drgas O."/>
            <person name="Orlowska M."/>
            <person name="Perlinska-Lenart U."/>
            <person name="Aleksandrzak-Piekarczyk T."/>
            <person name="Szatraj K."/>
            <person name="Zielenkiewicz U."/>
            <person name="Pilsyk S."/>
            <person name="Malc E."/>
            <person name="Mieczkowski P."/>
            <person name="Kruszewska J.S."/>
            <person name="Biernat P."/>
            <person name="Pawlowska J."/>
        </authorList>
    </citation>
    <scope>NUCLEOTIDE SEQUENCE</scope>
    <source>
        <strain evidence="10">WA0000067209</strain>
    </source>
</reference>
<dbReference type="InterPro" id="IPR013718">
    <property type="entry name" value="COQ9_C"/>
</dbReference>
<evidence type="ECO:0000259" key="9">
    <source>
        <dbReference type="Pfam" id="PF08511"/>
    </source>
</evidence>
<dbReference type="NCBIfam" id="TIGR02396">
    <property type="entry name" value="diverge_rpsU"/>
    <property type="match status" value="1"/>
</dbReference>
<dbReference type="PANTHER" id="PTHR21427">
    <property type="entry name" value="UBIQUINONE BIOSYNTHESIS PROTEIN COQ9, MITOCHONDRIAL"/>
    <property type="match status" value="1"/>
</dbReference>
<name>A0A8H7PL16_MORIS</name>
<proteinExistence type="inferred from homology"/>
<comment type="pathway">
    <text evidence="2 8">Cofactor biosynthesis; ubiquinone biosynthesis.</text>
</comment>
<comment type="similarity">
    <text evidence="3 8">Belongs to the COQ9 family.</text>
</comment>
<evidence type="ECO:0000256" key="3">
    <source>
        <dbReference type="ARBA" id="ARBA00010766"/>
    </source>
</evidence>
<evidence type="ECO:0000313" key="10">
    <source>
        <dbReference type="EMBL" id="KAG2175414.1"/>
    </source>
</evidence>
<dbReference type="InterPro" id="IPR012762">
    <property type="entry name" value="Ubiq_biosynth_COQ9"/>
</dbReference>
<gene>
    <name evidence="10" type="ORF">INT43_001061</name>
</gene>
<dbReference type="GO" id="GO:0008289">
    <property type="term" value="F:lipid binding"/>
    <property type="evidence" value="ECO:0007669"/>
    <property type="project" value="UniProtKB-UniRule"/>
</dbReference>
<keyword evidence="11" id="KW-1185">Reference proteome</keyword>
<dbReference type="EMBL" id="JAEPQZ010000011">
    <property type="protein sequence ID" value="KAG2175414.1"/>
    <property type="molecule type" value="Genomic_DNA"/>
</dbReference>
<evidence type="ECO:0000256" key="7">
    <source>
        <dbReference type="ARBA" id="ARBA00023128"/>
    </source>
</evidence>
<protein>
    <recommendedName>
        <fullName evidence="8">Ubiquinone biosynthesis protein</fullName>
    </recommendedName>
</protein>
<dbReference type="Proteomes" id="UP000654370">
    <property type="component" value="Unassembled WGS sequence"/>
</dbReference>